<reference evidence="1" key="1">
    <citation type="submission" date="2023-04" db="EMBL/GenBank/DDBJ databases">
        <title>Ambrosiozyma monospora NBRC 10751.</title>
        <authorList>
            <person name="Ichikawa N."/>
            <person name="Sato H."/>
            <person name="Tonouchi N."/>
        </authorList>
    </citation>
    <scope>NUCLEOTIDE SEQUENCE</scope>
    <source>
        <strain evidence="1">NBRC 10751</strain>
    </source>
</reference>
<proteinExistence type="predicted"/>
<accession>A0ACB5T4N0</accession>
<dbReference type="EMBL" id="BSXS01003346">
    <property type="protein sequence ID" value="GME81101.1"/>
    <property type="molecule type" value="Genomic_DNA"/>
</dbReference>
<sequence length="88" mass="10111">MNQTLKDWIQTNGRSLRCRKKKPKLVLNLSESDDPDFGIMDIYLTDLLDVIVKNKDEWNVTLSVDNSISTEVSIQYSKLFDEIGCARS</sequence>
<organism evidence="1 2">
    <name type="scientific">Ambrosiozyma monospora</name>
    <name type="common">Yeast</name>
    <name type="synonym">Endomycopsis monosporus</name>
    <dbReference type="NCBI Taxonomy" id="43982"/>
    <lineage>
        <taxon>Eukaryota</taxon>
        <taxon>Fungi</taxon>
        <taxon>Dikarya</taxon>
        <taxon>Ascomycota</taxon>
        <taxon>Saccharomycotina</taxon>
        <taxon>Pichiomycetes</taxon>
        <taxon>Pichiales</taxon>
        <taxon>Pichiaceae</taxon>
        <taxon>Ambrosiozyma</taxon>
    </lineage>
</organism>
<name>A0ACB5T4N0_AMBMO</name>
<keyword evidence="2" id="KW-1185">Reference proteome</keyword>
<evidence type="ECO:0000313" key="1">
    <source>
        <dbReference type="EMBL" id="GME81101.1"/>
    </source>
</evidence>
<dbReference type="Proteomes" id="UP001165064">
    <property type="component" value="Unassembled WGS sequence"/>
</dbReference>
<gene>
    <name evidence="1" type="ORF">Amon02_000476200</name>
</gene>
<comment type="caution">
    <text evidence="1">The sequence shown here is derived from an EMBL/GenBank/DDBJ whole genome shotgun (WGS) entry which is preliminary data.</text>
</comment>
<evidence type="ECO:0000313" key="2">
    <source>
        <dbReference type="Proteomes" id="UP001165064"/>
    </source>
</evidence>
<protein>
    <submittedName>
        <fullName evidence="1">Unnamed protein product</fullName>
    </submittedName>
</protein>